<dbReference type="PANTHER" id="PTHR23115">
    <property type="entry name" value="TRANSLATION FACTOR"/>
    <property type="match status" value="1"/>
</dbReference>
<dbReference type="Gene3D" id="3.40.50.300">
    <property type="entry name" value="P-loop containing nucleotide triphosphate hydrolases"/>
    <property type="match status" value="1"/>
</dbReference>
<dbReference type="InterPro" id="IPR009001">
    <property type="entry name" value="Transl_elong_EF1A/Init_IF2_C"/>
</dbReference>
<evidence type="ECO:0000313" key="6">
    <source>
        <dbReference type="EMBL" id="KAB1253376.1"/>
    </source>
</evidence>
<evidence type="ECO:0000259" key="4">
    <source>
        <dbReference type="Pfam" id="PF00009"/>
    </source>
</evidence>
<evidence type="ECO:0000256" key="2">
    <source>
        <dbReference type="ARBA" id="ARBA00022741"/>
    </source>
</evidence>
<keyword evidence="7" id="KW-1185">Reference proteome</keyword>
<gene>
    <name evidence="6" type="ORF">Cadr_000003285</name>
</gene>
<dbReference type="SUPFAM" id="SSF52540">
    <property type="entry name" value="P-loop containing nucleoside triphosphate hydrolases"/>
    <property type="match status" value="1"/>
</dbReference>
<dbReference type="InterPro" id="IPR027417">
    <property type="entry name" value="P-loop_NTPase"/>
</dbReference>
<comment type="similarity">
    <text evidence="1">Belongs to the TRAFAC class translation factor GTPase superfamily. Classic translation factor GTPase family. EF-Tu/EF-1A subfamily.</text>
</comment>
<keyword evidence="6" id="KW-0648">Protein biosynthesis</keyword>
<evidence type="ECO:0000313" key="7">
    <source>
        <dbReference type="Proteomes" id="UP000299084"/>
    </source>
</evidence>
<proteinExistence type="inferred from homology"/>
<feature type="domain" description="Tr-type G" evidence="4">
    <location>
        <begin position="2"/>
        <end position="73"/>
    </location>
</feature>
<dbReference type="STRING" id="9838.ENSCDRP00005007445"/>
<dbReference type="GO" id="GO:0003746">
    <property type="term" value="F:translation elongation factor activity"/>
    <property type="evidence" value="ECO:0007669"/>
    <property type="project" value="UniProtKB-KW"/>
</dbReference>
<dbReference type="GO" id="GO:0005525">
    <property type="term" value="F:GTP binding"/>
    <property type="evidence" value="ECO:0007669"/>
    <property type="project" value="UniProtKB-KW"/>
</dbReference>
<organism evidence="6 7">
    <name type="scientific">Camelus dromedarius</name>
    <name type="common">Dromedary</name>
    <name type="synonym">Arabian camel</name>
    <dbReference type="NCBI Taxonomy" id="9838"/>
    <lineage>
        <taxon>Eukaryota</taxon>
        <taxon>Metazoa</taxon>
        <taxon>Chordata</taxon>
        <taxon>Craniata</taxon>
        <taxon>Vertebrata</taxon>
        <taxon>Euteleostomi</taxon>
        <taxon>Mammalia</taxon>
        <taxon>Eutheria</taxon>
        <taxon>Laurasiatheria</taxon>
        <taxon>Artiodactyla</taxon>
        <taxon>Tylopoda</taxon>
        <taxon>Camelidae</taxon>
        <taxon>Camelus</taxon>
    </lineage>
</organism>
<dbReference type="AlphaFoldDB" id="A0A5N4C3F1"/>
<dbReference type="SUPFAM" id="SSF50465">
    <property type="entry name" value="EF-Tu/eEF-1alpha/eIF2-gamma C-terminal domain"/>
    <property type="match status" value="1"/>
</dbReference>
<dbReference type="InterPro" id="IPR054696">
    <property type="entry name" value="GTP-eEF1A_C"/>
</dbReference>
<dbReference type="InterPro" id="IPR000795">
    <property type="entry name" value="T_Tr_GTP-bd_dom"/>
</dbReference>
<evidence type="ECO:0000256" key="1">
    <source>
        <dbReference type="ARBA" id="ARBA00007249"/>
    </source>
</evidence>
<sequence>MVTGHIDSVKSNTTGHLIYKCGGINRRTIEKFKKEAVEVGKGSFKYAWILDKLKAELEHGITIANSLWKFETINITTKVKSVEMHHKALSEALPGDNRGFNVKNMSVKDVPNSNVASYSRNDPPMGAVGFTAQVIILNHPGQISAGFAPVLDCHTAHVACKFAKLKEKIFILMFAVGVIKAVDKKAARPGKVTKCAQKAK</sequence>
<comment type="caution">
    <text evidence="6">The sequence shown here is derived from an EMBL/GenBank/DDBJ whole genome shotgun (WGS) entry which is preliminary data.</text>
</comment>
<keyword evidence="3" id="KW-0342">GTP-binding</keyword>
<dbReference type="Gene3D" id="2.40.30.10">
    <property type="entry name" value="Translation factors"/>
    <property type="match status" value="1"/>
</dbReference>
<dbReference type="Proteomes" id="UP000299084">
    <property type="component" value="Unassembled WGS sequence"/>
</dbReference>
<evidence type="ECO:0000259" key="5">
    <source>
        <dbReference type="Pfam" id="PF22594"/>
    </source>
</evidence>
<name>A0A5N4C3F1_CAMDR</name>
<protein>
    <submittedName>
        <fullName evidence="6">Elongation factor 1-alpha 1</fullName>
    </submittedName>
</protein>
<evidence type="ECO:0000256" key="3">
    <source>
        <dbReference type="ARBA" id="ARBA00023134"/>
    </source>
</evidence>
<dbReference type="EMBL" id="JWIN03000037">
    <property type="protein sequence ID" value="KAB1253376.1"/>
    <property type="molecule type" value="Genomic_DNA"/>
</dbReference>
<keyword evidence="6" id="KW-0251">Elongation factor</keyword>
<feature type="domain" description="GTP-eEF1A C-terminal" evidence="5">
    <location>
        <begin position="130"/>
        <end position="169"/>
    </location>
</feature>
<keyword evidence="2" id="KW-0547">Nucleotide-binding</keyword>
<dbReference type="Pfam" id="PF22594">
    <property type="entry name" value="GTP-eEF1A_C"/>
    <property type="match status" value="1"/>
</dbReference>
<dbReference type="InterPro" id="IPR050100">
    <property type="entry name" value="TRAFAC_GTPase_members"/>
</dbReference>
<dbReference type="InterPro" id="IPR009000">
    <property type="entry name" value="Transl_B-barrel_sf"/>
</dbReference>
<reference evidence="6 7" key="1">
    <citation type="journal article" date="2019" name="Mol. Ecol. Resour.">
        <title>Improving Illumina assemblies with Hi-C and long reads: an example with the North African dromedary.</title>
        <authorList>
            <person name="Elbers J.P."/>
            <person name="Rogers M.F."/>
            <person name="Perelman P.L."/>
            <person name="Proskuryakova A.A."/>
            <person name="Serdyukova N.A."/>
            <person name="Johnson W.E."/>
            <person name="Horin P."/>
            <person name="Corander J."/>
            <person name="Murphy D."/>
            <person name="Burger P.A."/>
        </authorList>
    </citation>
    <scope>NUCLEOTIDE SEQUENCE [LARGE SCALE GENOMIC DNA]</scope>
    <source>
        <strain evidence="6">Drom800</strain>
        <tissue evidence="6">Blood</tissue>
    </source>
</reference>
<dbReference type="GO" id="GO:0003924">
    <property type="term" value="F:GTPase activity"/>
    <property type="evidence" value="ECO:0007669"/>
    <property type="project" value="InterPro"/>
</dbReference>
<dbReference type="Pfam" id="PF00009">
    <property type="entry name" value="GTP_EFTU"/>
    <property type="match status" value="1"/>
</dbReference>
<dbReference type="SUPFAM" id="SSF50447">
    <property type="entry name" value="Translation proteins"/>
    <property type="match status" value="1"/>
</dbReference>
<accession>A0A5N4C3F1</accession>